<dbReference type="OrthoDB" id="7053758at2"/>
<evidence type="ECO:0000313" key="3">
    <source>
        <dbReference type="EMBL" id="TVV77185.1"/>
    </source>
</evidence>
<proteinExistence type="predicted"/>
<evidence type="ECO:0000259" key="2">
    <source>
        <dbReference type="Pfam" id="PF06742"/>
    </source>
</evidence>
<evidence type="ECO:0000313" key="4">
    <source>
        <dbReference type="Proteomes" id="UP000318681"/>
    </source>
</evidence>
<evidence type="ECO:0000256" key="1">
    <source>
        <dbReference type="SAM" id="MobiDB-lite"/>
    </source>
</evidence>
<reference evidence="3 4" key="1">
    <citation type="submission" date="2019-07" db="EMBL/GenBank/DDBJ databases">
        <title>Sphingomonas solaris sp. nov., isolated from a solar panel from Boston, Massachusetts.</title>
        <authorList>
            <person name="Tanner K."/>
            <person name="Pascual J."/>
            <person name="Mancuso C."/>
            <person name="Pereto J."/>
            <person name="Khalil A."/>
            <person name="Vilanova C."/>
        </authorList>
    </citation>
    <scope>NUCLEOTIDE SEQUENCE [LARGE SCALE GENOMIC DNA]</scope>
    <source>
        <strain evidence="3 4">R4DWN</strain>
    </source>
</reference>
<comment type="caution">
    <text evidence="3">The sequence shown here is derived from an EMBL/GenBank/DDBJ whole genome shotgun (WGS) entry which is preliminary data.</text>
</comment>
<name>A0A558RCJ0_9SPHN</name>
<organism evidence="3 4">
    <name type="scientific">Alterirhizorhabdus solaris</name>
    <dbReference type="NCBI Taxonomy" id="2529389"/>
    <lineage>
        <taxon>Bacteria</taxon>
        <taxon>Pseudomonadati</taxon>
        <taxon>Pseudomonadota</taxon>
        <taxon>Alphaproteobacteria</taxon>
        <taxon>Sphingomonadales</taxon>
        <taxon>Rhizorhabdaceae</taxon>
        <taxon>Alterirhizorhabdus</taxon>
    </lineage>
</organism>
<dbReference type="EMBL" id="VNIM01000004">
    <property type="protein sequence ID" value="TVV77185.1"/>
    <property type="molecule type" value="Genomic_DNA"/>
</dbReference>
<dbReference type="Pfam" id="PF06742">
    <property type="entry name" value="DUF1214"/>
    <property type="match status" value="1"/>
</dbReference>
<dbReference type="Proteomes" id="UP000318681">
    <property type="component" value="Unassembled WGS sequence"/>
</dbReference>
<protein>
    <recommendedName>
        <fullName evidence="2">DUF1214 domain-containing protein</fullName>
    </recommendedName>
</protein>
<dbReference type="AlphaFoldDB" id="A0A558RCJ0"/>
<feature type="region of interest" description="Disordered" evidence="1">
    <location>
        <begin position="346"/>
        <end position="380"/>
    </location>
</feature>
<keyword evidence="4" id="KW-1185">Reference proteome</keyword>
<sequence length="380" mass="42315">MAEAEEVLGLLARPANPALEQEALRLLFLALSGGFLTTFADPDRPDFVPAVNNLLNGSMTNPDFIYGTATVDGAGTYRISGERGDALFLFFDIVAGGLGVMDTLGPSLGSIDGDSLTIDADGLFELLLSAERPTDWAGDWRPLDPRARTITMRQAVYDWGRGRDPRVAIERVDRPLHHRRSTPGEVAERLAALAAYPRRYAGLWLGVVRDWMARGLWNRFEHDDWAGRGGVTGQHYYQGLFRLEPGYALLLETALPARVRYWNVQLGDLVWNTIDWVNWQSSLNGGQARLDDDGRFRAVIALDDPGVPNWLDPGGNTEGAIMLRWTEASDGPAPMLTPVRLDRLRNHLPHDTPAVTPAERDDALRRRRTGAQLRRRWEGE</sequence>
<dbReference type="InterPro" id="IPR010621">
    <property type="entry name" value="DUF1214"/>
</dbReference>
<feature type="domain" description="DUF1214" evidence="2">
    <location>
        <begin position="244"/>
        <end position="325"/>
    </location>
</feature>
<gene>
    <name evidence="3" type="ORF">FOY91_02150</name>
</gene>
<accession>A0A558RCJ0</accession>